<dbReference type="Gene3D" id="3.40.50.300">
    <property type="entry name" value="P-loop containing nucleotide triphosphate hydrolases"/>
    <property type="match status" value="1"/>
</dbReference>
<reference evidence="2" key="1">
    <citation type="submission" date="2020-04" db="EMBL/GenBank/DDBJ databases">
        <authorList>
            <person name="Chiriac C."/>
            <person name="Salcher M."/>
            <person name="Ghai R."/>
            <person name="Kavagutti S V."/>
        </authorList>
    </citation>
    <scope>NUCLEOTIDE SEQUENCE</scope>
</reference>
<evidence type="ECO:0000313" key="2">
    <source>
        <dbReference type="EMBL" id="CAB4159483.1"/>
    </source>
</evidence>
<dbReference type="SUPFAM" id="SSF52540">
    <property type="entry name" value="P-loop containing nucleoside triphosphate hydrolases"/>
    <property type="match status" value="1"/>
</dbReference>
<gene>
    <name evidence="2" type="ORF">UFOVP699_219</name>
</gene>
<organism evidence="2">
    <name type="scientific">uncultured Caudovirales phage</name>
    <dbReference type="NCBI Taxonomy" id="2100421"/>
    <lineage>
        <taxon>Viruses</taxon>
        <taxon>Duplodnaviria</taxon>
        <taxon>Heunggongvirae</taxon>
        <taxon>Uroviricota</taxon>
        <taxon>Caudoviricetes</taxon>
        <taxon>Peduoviridae</taxon>
        <taxon>Maltschvirus</taxon>
        <taxon>Maltschvirus maltsch</taxon>
    </lineage>
</organism>
<feature type="domain" description="AAA+ ATPase" evidence="1">
    <location>
        <begin position="212"/>
        <end position="377"/>
    </location>
</feature>
<protein>
    <submittedName>
        <fullName evidence="2">AAA domain containing protein</fullName>
    </submittedName>
</protein>
<name>A0A6J5NKR8_9CAUD</name>
<dbReference type="InterPro" id="IPR003593">
    <property type="entry name" value="AAA+_ATPase"/>
</dbReference>
<dbReference type="EMBL" id="LR796670">
    <property type="protein sequence ID" value="CAB4159483.1"/>
    <property type="molecule type" value="Genomic_DNA"/>
</dbReference>
<dbReference type="InterPro" id="IPR027417">
    <property type="entry name" value="P-loop_NTPase"/>
</dbReference>
<proteinExistence type="predicted"/>
<dbReference type="CDD" id="cd00009">
    <property type="entry name" value="AAA"/>
    <property type="match status" value="1"/>
</dbReference>
<dbReference type="SMART" id="SM00382">
    <property type="entry name" value="AAA"/>
    <property type="match status" value="1"/>
</dbReference>
<accession>A0A6J5NKR8</accession>
<evidence type="ECO:0000259" key="1">
    <source>
        <dbReference type="SMART" id="SM00382"/>
    </source>
</evidence>
<dbReference type="InterPro" id="IPR011704">
    <property type="entry name" value="ATPase_dyneun-rel_AAA"/>
</dbReference>
<sequence length="671" mass="74443">MNNLVSFNDFIKIFESIAEVGDSDTELFIAASNASEKEAQNRFIVEASMMDPKRLEANLKGAMSFGDDLVSELVANMQARERSGVDKGPLTRKGDWYVGEGAWRINSAKANKMGMTPAYLTWDDPMQDELIREFFPEEFGLSKSSISPKGELQLADMPAEEELVPNESLKYIKVMEDGSEFTLGPTGQAGNAVVVDQKTLVKDLVRNFFLAKRKNVMIWGAPGIGKTQIVEEAARQCAAKLGEKVPVCVVTLATKAAYDLSGIPFLFGSKESQATIQSGENRGNIGMDFAYPGWLPPSDSKEQGILFFDEINRAEPTVLGAALTLLLDRKTGQYVMPDGYRVWAAGNRDVDGPVFPFEGAVASRFLGGHFHLVPTIDDWVKWARSENAYFKGTGKGTETNEWYVPDEFLSFLQFAENRQADSTSGTITSLGKTYRIKFNHFYNWDKASSEESGGGQMTGFPTPRTWAESFATIFEYLRDSEFINEVSPTVDPRMKTISVLGIASLDGEFYDDMYRALASTVGVDSATMFMQYLKTLSKYNDAEGTLTEKIENIYTNPKGARLLVNIPKVGADEQWSLLQAVGNKFDSLINDGKLKIAEVSNWMKWVLEISAKGKVSADELNGHISNQFNKHALELKPLIAKSNPELTPEMATVIQEFVNTFREVMAKYNAL</sequence>
<dbReference type="GO" id="GO:0005524">
    <property type="term" value="F:ATP binding"/>
    <property type="evidence" value="ECO:0007669"/>
    <property type="project" value="InterPro"/>
</dbReference>
<dbReference type="GO" id="GO:0016887">
    <property type="term" value="F:ATP hydrolysis activity"/>
    <property type="evidence" value="ECO:0007669"/>
    <property type="project" value="InterPro"/>
</dbReference>
<dbReference type="Pfam" id="PF07728">
    <property type="entry name" value="AAA_5"/>
    <property type="match status" value="1"/>
</dbReference>